<organism evidence="2 3">
    <name type="scientific">Vibrio zhanjiangensis</name>
    <dbReference type="NCBI Taxonomy" id="1046128"/>
    <lineage>
        <taxon>Bacteria</taxon>
        <taxon>Pseudomonadati</taxon>
        <taxon>Pseudomonadota</taxon>
        <taxon>Gammaproteobacteria</taxon>
        <taxon>Vibrionales</taxon>
        <taxon>Vibrionaceae</taxon>
        <taxon>Vibrio</taxon>
    </lineage>
</organism>
<evidence type="ECO:0000256" key="1">
    <source>
        <dbReference type="SAM" id="SignalP"/>
    </source>
</evidence>
<comment type="caution">
    <text evidence="2">The sequence shown here is derived from an EMBL/GenBank/DDBJ whole genome shotgun (WGS) entry which is preliminary data.</text>
</comment>
<sequence length="71" mass="7794">MKTLSKLLVMTLAPLLVACSSITVSDVNCPPAPINLEWYKVNDNGEQGVYLPEQSFKGLQHYIAQLKLCSA</sequence>
<accession>A0ABQ6EUS7</accession>
<evidence type="ECO:0008006" key="4">
    <source>
        <dbReference type="Google" id="ProtNLM"/>
    </source>
</evidence>
<keyword evidence="3" id="KW-1185">Reference proteome</keyword>
<feature type="chain" id="PRO_5045874471" description="Lipoprotein" evidence="1">
    <location>
        <begin position="26"/>
        <end position="71"/>
    </location>
</feature>
<name>A0ABQ6EUS7_9VIBR</name>
<evidence type="ECO:0000313" key="2">
    <source>
        <dbReference type="EMBL" id="GLT16302.1"/>
    </source>
</evidence>
<dbReference type="EMBL" id="BSPW01000001">
    <property type="protein sequence ID" value="GLT16302.1"/>
    <property type="molecule type" value="Genomic_DNA"/>
</dbReference>
<keyword evidence="1" id="KW-0732">Signal</keyword>
<feature type="signal peptide" evidence="1">
    <location>
        <begin position="1"/>
        <end position="25"/>
    </location>
</feature>
<proteinExistence type="predicted"/>
<evidence type="ECO:0000313" key="3">
    <source>
        <dbReference type="Proteomes" id="UP001157138"/>
    </source>
</evidence>
<dbReference type="Proteomes" id="UP001157138">
    <property type="component" value="Unassembled WGS sequence"/>
</dbReference>
<gene>
    <name evidence="2" type="ORF">GCM10007938_00780</name>
</gene>
<dbReference type="PROSITE" id="PS51257">
    <property type="entry name" value="PROKAR_LIPOPROTEIN"/>
    <property type="match status" value="1"/>
</dbReference>
<protein>
    <recommendedName>
        <fullName evidence="4">Lipoprotein</fullName>
    </recommendedName>
</protein>
<reference evidence="3" key="1">
    <citation type="journal article" date="2019" name="Int. J. Syst. Evol. Microbiol.">
        <title>The Global Catalogue of Microorganisms (GCM) 10K type strain sequencing project: providing services to taxonomists for standard genome sequencing and annotation.</title>
        <authorList>
            <consortium name="The Broad Institute Genomics Platform"/>
            <consortium name="The Broad Institute Genome Sequencing Center for Infectious Disease"/>
            <person name="Wu L."/>
            <person name="Ma J."/>
        </authorList>
    </citation>
    <scope>NUCLEOTIDE SEQUENCE [LARGE SCALE GENOMIC DNA]</scope>
    <source>
        <strain evidence="3">NBRC 108723</strain>
    </source>
</reference>